<dbReference type="Proteomes" id="UP000004099">
    <property type="component" value="Unassembled WGS sequence"/>
</dbReference>
<gene>
    <name evidence="1" type="ORF">HMPREF0542_10004</name>
</gene>
<dbReference type="AlphaFoldDB" id="E7FM77"/>
<dbReference type="HOGENOM" id="CLU_214900_1_0_9"/>
<evidence type="ECO:0000313" key="2">
    <source>
        <dbReference type="Proteomes" id="UP000004099"/>
    </source>
</evidence>
<dbReference type="PATRIC" id="fig|525362.12.peg.1524"/>
<accession>E7FM77</accession>
<reference evidence="1 2" key="1">
    <citation type="submission" date="2011-01" db="EMBL/GenBank/DDBJ databases">
        <authorList>
            <person name="Muzny D."/>
            <person name="Qin X."/>
            <person name="Buhay C."/>
            <person name="Dugan-Rocha S."/>
            <person name="Ding Y."/>
            <person name="Chen G."/>
            <person name="Hawes A."/>
            <person name="Holder M."/>
            <person name="Jhangiani S."/>
            <person name="Johnson A."/>
            <person name="Khan Z."/>
            <person name="Li Z."/>
            <person name="Liu W."/>
            <person name="Liu X."/>
            <person name="Perez L."/>
            <person name="Shen H."/>
            <person name="Wang Q."/>
            <person name="Watt J."/>
            <person name="Xi L."/>
            <person name="Xin Y."/>
            <person name="Zhou J."/>
            <person name="Deng J."/>
            <person name="Jiang H."/>
            <person name="Liu Y."/>
            <person name="Qu J."/>
            <person name="Song X.-Z."/>
            <person name="Zhang L."/>
            <person name="Villasana D."/>
            <person name="Johnson A."/>
            <person name="Liu J."/>
            <person name="Liyanage D."/>
            <person name="Lorensuhewa L."/>
            <person name="Robinson T."/>
            <person name="Song A."/>
            <person name="Song B.-B."/>
            <person name="Dinh H."/>
            <person name="Thornton R."/>
            <person name="Coyle M."/>
            <person name="Francisco L."/>
            <person name="Jackson L."/>
            <person name="Javaid M."/>
            <person name="Korchina V."/>
            <person name="Kovar C."/>
            <person name="Mata R."/>
            <person name="Mathew T."/>
            <person name="Ngo R."/>
            <person name="Nguyen L."/>
            <person name="Nguyen N."/>
            <person name="Okwuonu G."/>
            <person name="Ongeri F."/>
            <person name="Pham C."/>
            <person name="Simmons D."/>
            <person name="Wilczek-Boney K."/>
            <person name="Hale W."/>
            <person name="Jakkamsetti A."/>
            <person name="Pham P."/>
            <person name="Ruth R."/>
            <person name="San Lucas F."/>
            <person name="Warren J."/>
            <person name="Zhang J."/>
            <person name="Zhao Z."/>
            <person name="Zhou C."/>
            <person name="Zhu D."/>
            <person name="Lee S."/>
            <person name="Bess C."/>
            <person name="Blankenburg K."/>
            <person name="Forbes L."/>
            <person name="Fu Q."/>
            <person name="Gubbala S."/>
            <person name="Hirani K."/>
            <person name="Jayaseelan J.C."/>
            <person name="Lara F."/>
            <person name="Munidasa M."/>
            <person name="Palculict T."/>
            <person name="Patil S."/>
            <person name="Pu L.-L."/>
            <person name="Saada N."/>
            <person name="Tang L."/>
            <person name="Weissenberger G."/>
            <person name="Zhu Y."/>
            <person name="Hemphill L."/>
            <person name="Shang Y."/>
            <person name="Youmans B."/>
            <person name="Ayvaz T."/>
            <person name="Ross M."/>
            <person name="Santibanez J."/>
            <person name="Aqrawi P."/>
            <person name="Gross S."/>
            <person name="Joshi V."/>
            <person name="Fowler G."/>
            <person name="Nazareth L."/>
            <person name="Reid J."/>
            <person name="Worley K."/>
            <person name="Petrosino J."/>
            <person name="Highlander S."/>
            <person name="Gibbs R."/>
        </authorList>
    </citation>
    <scope>NUCLEOTIDE SEQUENCE [LARGE SCALE GENOMIC DNA]</scope>
    <source>
        <strain evidence="1 2">ATCC 25644</strain>
    </source>
</reference>
<proteinExistence type="predicted"/>
<dbReference type="EMBL" id="ACGS02000001">
    <property type="protein sequence ID" value="EFZ35875.1"/>
    <property type="molecule type" value="Genomic_DNA"/>
</dbReference>
<name>E7FM77_9LACO</name>
<organism evidence="1 2">
    <name type="scientific">Ligilactobacillus ruminis ATCC 25644</name>
    <dbReference type="NCBI Taxonomy" id="525362"/>
    <lineage>
        <taxon>Bacteria</taxon>
        <taxon>Bacillati</taxon>
        <taxon>Bacillota</taxon>
        <taxon>Bacilli</taxon>
        <taxon>Lactobacillales</taxon>
        <taxon>Lactobacillaceae</taxon>
        <taxon>Ligilactobacillus</taxon>
    </lineage>
</organism>
<sequence length="41" mass="4568">MQSPLNQRAKLSFNFSAGLFSAVSIMEGDCRAYKKPDQICD</sequence>
<evidence type="ECO:0000313" key="1">
    <source>
        <dbReference type="EMBL" id="EFZ35875.1"/>
    </source>
</evidence>
<comment type="caution">
    <text evidence="1">The sequence shown here is derived from an EMBL/GenBank/DDBJ whole genome shotgun (WGS) entry which is preliminary data.</text>
</comment>
<protein>
    <submittedName>
        <fullName evidence="1">Uncharacterized protein</fullName>
    </submittedName>
</protein>